<dbReference type="Pfam" id="PF00883">
    <property type="entry name" value="Peptidase_M17"/>
    <property type="match status" value="1"/>
</dbReference>
<protein>
    <recommendedName>
        <fullName evidence="8">Probable cytosol aminopeptidase</fullName>
        <ecNumber evidence="8">3.4.11.1</ecNumber>
    </recommendedName>
    <alternativeName>
        <fullName evidence="8">Leucine aminopeptidase</fullName>
        <shortName evidence="8">LAP</shortName>
        <ecNumber evidence="8">3.4.11.10</ecNumber>
    </alternativeName>
    <alternativeName>
        <fullName evidence="8">Leucyl aminopeptidase</fullName>
    </alternativeName>
</protein>
<dbReference type="AlphaFoldDB" id="A0A3R9PQE4"/>
<feature type="binding site" evidence="8">
    <location>
        <position position="383"/>
    </location>
    <ligand>
        <name>Mn(2+)</name>
        <dbReference type="ChEBI" id="CHEBI:29035"/>
        <label>1</label>
    </ligand>
</feature>
<evidence type="ECO:0000256" key="2">
    <source>
        <dbReference type="ARBA" id="ARBA00000967"/>
    </source>
</evidence>
<dbReference type="PRINTS" id="PR00481">
    <property type="entry name" value="LAMNOPPTDASE"/>
</dbReference>
<keyword evidence="7 8" id="KW-0464">Manganese</keyword>
<keyword evidence="8" id="KW-0479">Metal-binding</keyword>
<dbReference type="SUPFAM" id="SSF53187">
    <property type="entry name" value="Zn-dependent exopeptidases"/>
    <property type="match status" value="1"/>
</dbReference>
<dbReference type="HAMAP" id="MF_00181">
    <property type="entry name" value="Cytosol_peptidase_M17"/>
    <property type="match status" value="1"/>
</dbReference>
<name>A0A3R9PQE4_9BACT</name>
<accession>A0A3R9PQE4</accession>
<evidence type="ECO:0000256" key="8">
    <source>
        <dbReference type="HAMAP-Rule" id="MF_00181"/>
    </source>
</evidence>
<gene>
    <name evidence="8" type="primary">pepA</name>
    <name evidence="10" type="ORF">EDE15_1037</name>
</gene>
<dbReference type="Gene3D" id="3.40.630.10">
    <property type="entry name" value="Zn peptidases"/>
    <property type="match status" value="1"/>
</dbReference>
<dbReference type="EC" id="3.4.11.1" evidence="8"/>
<comment type="caution">
    <text evidence="10">The sequence shown here is derived from an EMBL/GenBank/DDBJ whole genome shotgun (WGS) entry which is preliminary data.</text>
</comment>
<sequence length="534" mass="56527">MSATELLHGPLGESRYDKKMETKLVFQDAAGFATPMLAVFAVDIALGVDAEPLLALLTTSDAVTDAAAKALASGEFKGTLGEQLLLHGPSGLKAERLLIIGLGKAKTLSVDEVRKGAGTAIRSAKPRGMRELAIAFPEEHALSDEHLEALPCVGLARAIVEGAELAEIDWDTYKSDRKDRSVQSLTVVAKETEKSTTAEIHQGFDEGVIVSDAQNFTRALVNEPGNVLTPTELGKRAAAMCAEMGLACQVHSTAKLQELKMGAFAAVAQGSAEPPALIVMTYEPKGKALPKDAPVLGLVGKGITFDTGGISIKPADGMEKMKYDMAGAAAMIGAMRAIAQLKPMVKVVGVVCSAENMPDGRAYKPGDVVTAMSGKTIEIINTDAEGRLVLADGLHYAKTLGCTHLINAATLTGACVVALGILNAGLFCNDEPTVEKFWEAMKVSGEKFWRLPCTDDYKDQIKSQIADIMNTGGTRWGGAISAAMFLKEFVGETPWVHLDIAGCAWNDDVKPWIGKGPSGIAVRSIIEWVRAYSA</sequence>
<dbReference type="Pfam" id="PF02789">
    <property type="entry name" value="Peptidase_M17_N"/>
    <property type="match status" value="1"/>
</dbReference>
<feature type="active site" evidence="8">
    <location>
        <position position="313"/>
    </location>
</feature>
<dbReference type="InterPro" id="IPR008283">
    <property type="entry name" value="Peptidase_M17_N"/>
</dbReference>
<comment type="catalytic activity">
    <reaction evidence="1 8">
        <text>Release of an N-terminal amino acid, Xaa-|-Yaa-, in which Xaa is preferably Leu, but may be other amino acids including Pro although not Arg or Lys, and Yaa may be Pro. Amino acid amides and methyl esters are also readily hydrolyzed, but rates on arylamides are exceedingly low.</text>
        <dbReference type="EC" id="3.4.11.1"/>
    </reaction>
</comment>
<dbReference type="NCBIfam" id="NF002073">
    <property type="entry name" value="PRK00913.1-2"/>
    <property type="match status" value="1"/>
</dbReference>
<keyword evidence="8" id="KW-0963">Cytoplasm</keyword>
<dbReference type="CDD" id="cd00433">
    <property type="entry name" value="Peptidase_M17"/>
    <property type="match status" value="1"/>
</dbReference>
<reference evidence="10 11" key="1">
    <citation type="submission" date="2018-12" db="EMBL/GenBank/DDBJ databases">
        <title>Sequencing of bacterial isolates from soil warming experiment in Harvard Forest, Massachusetts, USA.</title>
        <authorList>
            <person name="Deangelis K."/>
        </authorList>
    </citation>
    <scope>NUCLEOTIDE SEQUENCE [LARGE SCALE GENOMIC DNA]</scope>
    <source>
        <strain evidence="10 11">EB153</strain>
    </source>
</reference>
<evidence type="ECO:0000256" key="4">
    <source>
        <dbReference type="ARBA" id="ARBA00022438"/>
    </source>
</evidence>
<keyword evidence="6 8" id="KW-0378">Hydrolase</keyword>
<dbReference type="EMBL" id="RSDW01000001">
    <property type="protein sequence ID" value="RSL15547.1"/>
    <property type="molecule type" value="Genomic_DNA"/>
</dbReference>
<dbReference type="InterPro" id="IPR023042">
    <property type="entry name" value="Peptidase_M17_leu_NH2_pept"/>
</dbReference>
<dbReference type="InterPro" id="IPR043472">
    <property type="entry name" value="Macro_dom-like"/>
</dbReference>
<organism evidence="10 11">
    <name type="scientific">Edaphobacter aggregans</name>
    <dbReference type="NCBI Taxonomy" id="570835"/>
    <lineage>
        <taxon>Bacteria</taxon>
        <taxon>Pseudomonadati</taxon>
        <taxon>Acidobacteriota</taxon>
        <taxon>Terriglobia</taxon>
        <taxon>Terriglobales</taxon>
        <taxon>Acidobacteriaceae</taxon>
        <taxon>Edaphobacter</taxon>
    </lineage>
</organism>
<dbReference type="PANTHER" id="PTHR11963">
    <property type="entry name" value="LEUCINE AMINOPEPTIDASE-RELATED"/>
    <property type="match status" value="1"/>
</dbReference>
<dbReference type="NCBIfam" id="NF002074">
    <property type="entry name" value="PRK00913.1-4"/>
    <property type="match status" value="1"/>
</dbReference>
<dbReference type="SUPFAM" id="SSF52949">
    <property type="entry name" value="Macro domain-like"/>
    <property type="match status" value="1"/>
</dbReference>
<dbReference type="Gene3D" id="3.40.220.10">
    <property type="entry name" value="Leucine Aminopeptidase, subunit E, domain 1"/>
    <property type="match status" value="1"/>
</dbReference>
<keyword evidence="5 8" id="KW-0645">Protease</keyword>
<feature type="domain" description="Cytosol aminopeptidase" evidence="9">
    <location>
        <begin position="381"/>
        <end position="388"/>
    </location>
</feature>
<comment type="similarity">
    <text evidence="3 8">Belongs to the peptidase M17 family.</text>
</comment>
<keyword evidence="11" id="KW-1185">Reference proteome</keyword>
<comment type="catalytic activity">
    <reaction evidence="2 8">
        <text>Release of an N-terminal amino acid, preferentially leucine, but not glutamic or aspartic acids.</text>
        <dbReference type="EC" id="3.4.11.10"/>
    </reaction>
</comment>
<evidence type="ECO:0000256" key="6">
    <source>
        <dbReference type="ARBA" id="ARBA00022801"/>
    </source>
</evidence>
<dbReference type="InterPro" id="IPR000819">
    <property type="entry name" value="Peptidase_M17_C"/>
</dbReference>
<evidence type="ECO:0000256" key="7">
    <source>
        <dbReference type="ARBA" id="ARBA00023211"/>
    </source>
</evidence>
<dbReference type="GO" id="GO:0005737">
    <property type="term" value="C:cytoplasm"/>
    <property type="evidence" value="ECO:0007669"/>
    <property type="project" value="UniProtKB-SubCell"/>
</dbReference>
<feature type="active site" evidence="8">
    <location>
        <position position="387"/>
    </location>
</feature>
<feature type="binding site" evidence="8">
    <location>
        <position position="301"/>
    </location>
    <ligand>
        <name>Mn(2+)</name>
        <dbReference type="ChEBI" id="CHEBI:29035"/>
        <label>2</label>
    </ligand>
</feature>
<feature type="binding site" evidence="8">
    <location>
        <position position="306"/>
    </location>
    <ligand>
        <name>Mn(2+)</name>
        <dbReference type="ChEBI" id="CHEBI:29035"/>
        <label>1</label>
    </ligand>
</feature>
<evidence type="ECO:0000256" key="3">
    <source>
        <dbReference type="ARBA" id="ARBA00009528"/>
    </source>
</evidence>
<feature type="binding site" evidence="8">
    <location>
        <position position="324"/>
    </location>
    <ligand>
        <name>Mn(2+)</name>
        <dbReference type="ChEBI" id="CHEBI:29035"/>
        <label>2</label>
    </ligand>
</feature>
<proteinExistence type="inferred from homology"/>
<feature type="binding site" evidence="8">
    <location>
        <position position="385"/>
    </location>
    <ligand>
        <name>Mn(2+)</name>
        <dbReference type="ChEBI" id="CHEBI:29035"/>
        <label>2</label>
    </ligand>
</feature>
<feature type="binding site" evidence="8">
    <location>
        <position position="306"/>
    </location>
    <ligand>
        <name>Mn(2+)</name>
        <dbReference type="ChEBI" id="CHEBI:29035"/>
        <label>2</label>
    </ligand>
</feature>
<dbReference type="PANTHER" id="PTHR11963:SF23">
    <property type="entry name" value="CYTOSOL AMINOPEPTIDASE"/>
    <property type="match status" value="1"/>
</dbReference>
<evidence type="ECO:0000256" key="1">
    <source>
        <dbReference type="ARBA" id="ARBA00000135"/>
    </source>
</evidence>
<comment type="subcellular location">
    <subcellularLocation>
        <location evidence="8">Cytoplasm</location>
    </subcellularLocation>
</comment>
<dbReference type="PROSITE" id="PS00631">
    <property type="entry name" value="CYTOSOL_AP"/>
    <property type="match status" value="1"/>
</dbReference>
<comment type="cofactor">
    <cofactor evidence="8">
        <name>Mn(2+)</name>
        <dbReference type="ChEBI" id="CHEBI:29035"/>
    </cofactor>
    <text evidence="8">Binds 2 manganese ions per subunit.</text>
</comment>
<comment type="function">
    <text evidence="8">Presumably involved in the processing and regular turnover of intracellular proteins. Catalyzes the removal of unsubstituted N-terminal amino acids from various peptides.</text>
</comment>
<evidence type="ECO:0000313" key="11">
    <source>
        <dbReference type="Proteomes" id="UP000269669"/>
    </source>
</evidence>
<dbReference type="EC" id="3.4.11.10" evidence="8"/>
<dbReference type="Proteomes" id="UP000269669">
    <property type="component" value="Unassembled WGS sequence"/>
</dbReference>
<evidence type="ECO:0000259" key="9">
    <source>
        <dbReference type="PROSITE" id="PS00631"/>
    </source>
</evidence>
<dbReference type="GO" id="GO:0006508">
    <property type="term" value="P:proteolysis"/>
    <property type="evidence" value="ECO:0007669"/>
    <property type="project" value="UniProtKB-KW"/>
</dbReference>
<dbReference type="GO" id="GO:0030145">
    <property type="term" value="F:manganese ion binding"/>
    <property type="evidence" value="ECO:0007669"/>
    <property type="project" value="UniProtKB-UniRule"/>
</dbReference>
<evidence type="ECO:0000256" key="5">
    <source>
        <dbReference type="ARBA" id="ARBA00022670"/>
    </source>
</evidence>
<dbReference type="GO" id="GO:0070006">
    <property type="term" value="F:metalloaminopeptidase activity"/>
    <property type="evidence" value="ECO:0007669"/>
    <property type="project" value="InterPro"/>
</dbReference>
<dbReference type="InterPro" id="IPR011356">
    <property type="entry name" value="Leucine_aapep/pepB"/>
</dbReference>
<keyword evidence="4 8" id="KW-0031">Aminopeptidase</keyword>
<dbReference type="NCBIfam" id="NF002083">
    <property type="entry name" value="PRK00913.3-5"/>
    <property type="match status" value="1"/>
</dbReference>
<feature type="binding site" evidence="8">
    <location>
        <position position="385"/>
    </location>
    <ligand>
        <name>Mn(2+)</name>
        <dbReference type="ChEBI" id="CHEBI:29035"/>
        <label>1</label>
    </ligand>
</feature>
<evidence type="ECO:0000313" key="10">
    <source>
        <dbReference type="EMBL" id="RSL15547.1"/>
    </source>
</evidence>